<dbReference type="Pfam" id="PF13180">
    <property type="entry name" value="PDZ_2"/>
    <property type="match status" value="1"/>
</dbReference>
<evidence type="ECO:0000259" key="1">
    <source>
        <dbReference type="PROSITE" id="PS50106"/>
    </source>
</evidence>
<dbReference type="Gene3D" id="2.30.42.10">
    <property type="match status" value="1"/>
</dbReference>
<dbReference type="PROSITE" id="PS50106">
    <property type="entry name" value="PDZ"/>
    <property type="match status" value="1"/>
</dbReference>
<dbReference type="InterPro" id="IPR001478">
    <property type="entry name" value="PDZ"/>
</dbReference>
<dbReference type="PANTHER" id="PTHR47389">
    <property type="entry name" value="OS09G0436400 PROTEIN"/>
    <property type="match status" value="1"/>
</dbReference>
<dbReference type="SMART" id="SM00228">
    <property type="entry name" value="PDZ"/>
    <property type="match status" value="1"/>
</dbReference>
<reference evidence="2 3" key="1">
    <citation type="submission" date="2017-09" db="EMBL/GenBank/DDBJ databases">
        <title>WGS assembly of Aquilegia coerulea Goldsmith.</title>
        <authorList>
            <person name="Hodges S."/>
            <person name="Kramer E."/>
            <person name="Nordborg M."/>
            <person name="Tomkins J."/>
            <person name="Borevitz J."/>
            <person name="Derieg N."/>
            <person name="Yan J."/>
            <person name="Mihaltcheva S."/>
            <person name="Hayes R.D."/>
            <person name="Rokhsar D."/>
        </authorList>
    </citation>
    <scope>NUCLEOTIDE SEQUENCE [LARGE SCALE GENOMIC DNA]</scope>
    <source>
        <strain evidence="3">cv. Goldsmith</strain>
    </source>
</reference>
<gene>
    <name evidence="2" type="ORF">AQUCO_04700097v1</name>
</gene>
<keyword evidence="3" id="KW-1185">Reference proteome</keyword>
<dbReference type="InterPro" id="IPR036034">
    <property type="entry name" value="PDZ_sf"/>
</dbReference>
<dbReference type="EMBL" id="KZ305064">
    <property type="protein sequence ID" value="PIA31986.1"/>
    <property type="molecule type" value="Genomic_DNA"/>
</dbReference>
<dbReference type="PANTHER" id="PTHR47389:SF4">
    <property type="entry name" value="OS09G0436400 PROTEIN"/>
    <property type="match status" value="1"/>
</dbReference>
<dbReference type="SUPFAM" id="SSF50156">
    <property type="entry name" value="PDZ domain-like"/>
    <property type="match status" value="1"/>
</dbReference>
<dbReference type="AlphaFoldDB" id="A0A2G5CL33"/>
<dbReference type="InParanoid" id="A0A2G5CL33"/>
<name>A0A2G5CL33_AQUCA</name>
<dbReference type="Proteomes" id="UP000230069">
    <property type="component" value="Unassembled WGS sequence"/>
</dbReference>
<proteinExistence type="predicted"/>
<protein>
    <recommendedName>
        <fullName evidence="1">PDZ domain-containing protein</fullName>
    </recommendedName>
</protein>
<organism evidence="2 3">
    <name type="scientific">Aquilegia coerulea</name>
    <name type="common">Rocky mountain columbine</name>
    <dbReference type="NCBI Taxonomy" id="218851"/>
    <lineage>
        <taxon>Eukaryota</taxon>
        <taxon>Viridiplantae</taxon>
        <taxon>Streptophyta</taxon>
        <taxon>Embryophyta</taxon>
        <taxon>Tracheophyta</taxon>
        <taxon>Spermatophyta</taxon>
        <taxon>Magnoliopsida</taxon>
        <taxon>Ranunculales</taxon>
        <taxon>Ranunculaceae</taxon>
        <taxon>Thalictroideae</taxon>
        <taxon>Aquilegia</taxon>
    </lineage>
</organism>
<evidence type="ECO:0000313" key="3">
    <source>
        <dbReference type="Proteomes" id="UP000230069"/>
    </source>
</evidence>
<dbReference type="OrthoDB" id="4217619at2759"/>
<evidence type="ECO:0000313" key="2">
    <source>
        <dbReference type="EMBL" id="PIA31986.1"/>
    </source>
</evidence>
<sequence>MSFYHETYTPFLPVNIVYKCLEHWDNYGRFTRPWLGIATTNLYAAKAVKLAQILKNFPDIFTGVIVEKVIPESPAASSGILPGDVIIKCAGNIVRSFLQFFVIILDNVGKSVEVMVIRQGKTAPFNLTLVVTEITTDQFYSWPLPEECWVTM</sequence>
<accession>A0A2G5CL33</accession>
<dbReference type="STRING" id="218851.A0A2G5CL33"/>
<feature type="domain" description="PDZ" evidence="1">
    <location>
        <begin position="63"/>
        <end position="120"/>
    </location>
</feature>